<name>A0A024TD81_9STRA</name>
<protein>
    <submittedName>
        <fullName evidence="2">Uncharacterized protein</fullName>
    </submittedName>
</protein>
<dbReference type="VEuPathDB" id="FungiDB:H310_13529"/>
<proteinExistence type="predicted"/>
<accession>A0A024TD81</accession>
<dbReference type="AlphaFoldDB" id="A0A024TD81"/>
<dbReference type="RefSeq" id="XP_008879300.1">
    <property type="nucleotide sequence ID" value="XM_008881078.1"/>
</dbReference>
<gene>
    <name evidence="2" type="ORF">H310_13529</name>
</gene>
<keyword evidence="1" id="KW-0732">Signal</keyword>
<sequence>MATIAILVGCAAWWAVNHVIKEPCHTRFRNQLRMLPSTFNS</sequence>
<evidence type="ECO:0000313" key="2">
    <source>
        <dbReference type="EMBL" id="ETV92003.1"/>
    </source>
</evidence>
<dbReference type="EMBL" id="KI914004">
    <property type="protein sequence ID" value="ETV92003.1"/>
    <property type="molecule type" value="Genomic_DNA"/>
</dbReference>
<dbReference type="GeneID" id="20090579"/>
<feature type="signal peptide" evidence="1">
    <location>
        <begin position="1"/>
        <end position="18"/>
    </location>
</feature>
<evidence type="ECO:0000256" key="1">
    <source>
        <dbReference type="SAM" id="SignalP"/>
    </source>
</evidence>
<organism evidence="2">
    <name type="scientific">Aphanomyces invadans</name>
    <dbReference type="NCBI Taxonomy" id="157072"/>
    <lineage>
        <taxon>Eukaryota</taxon>
        <taxon>Sar</taxon>
        <taxon>Stramenopiles</taxon>
        <taxon>Oomycota</taxon>
        <taxon>Saprolegniomycetes</taxon>
        <taxon>Saprolegniales</taxon>
        <taxon>Verrucalvaceae</taxon>
        <taxon>Aphanomyces</taxon>
    </lineage>
</organism>
<reference evidence="2" key="1">
    <citation type="submission" date="2013-12" db="EMBL/GenBank/DDBJ databases">
        <title>The Genome Sequence of Aphanomyces invadans NJM9701.</title>
        <authorList>
            <consortium name="The Broad Institute Genomics Platform"/>
            <person name="Russ C."/>
            <person name="Tyler B."/>
            <person name="van West P."/>
            <person name="Dieguez-Uribeondo J."/>
            <person name="Young S.K."/>
            <person name="Zeng Q."/>
            <person name="Gargeya S."/>
            <person name="Fitzgerald M."/>
            <person name="Abouelleil A."/>
            <person name="Alvarado L."/>
            <person name="Chapman S.B."/>
            <person name="Gainer-Dewar J."/>
            <person name="Goldberg J."/>
            <person name="Griggs A."/>
            <person name="Gujja S."/>
            <person name="Hansen M."/>
            <person name="Howarth C."/>
            <person name="Imamovic A."/>
            <person name="Ireland A."/>
            <person name="Larimer J."/>
            <person name="McCowan C."/>
            <person name="Murphy C."/>
            <person name="Pearson M."/>
            <person name="Poon T.W."/>
            <person name="Priest M."/>
            <person name="Roberts A."/>
            <person name="Saif S."/>
            <person name="Shea T."/>
            <person name="Sykes S."/>
            <person name="Wortman J."/>
            <person name="Nusbaum C."/>
            <person name="Birren B."/>
        </authorList>
    </citation>
    <scope>NUCLEOTIDE SEQUENCE [LARGE SCALE GENOMIC DNA]</scope>
    <source>
        <strain evidence="2">NJM9701</strain>
    </source>
</reference>
<feature type="chain" id="PRO_5005155892" evidence="1">
    <location>
        <begin position="19"/>
        <end position="41"/>
    </location>
</feature>